<sequence>MYRAAIVSAAAAAVASAASATSQFHLGAVTKASHGCDGLALSFASSDNATSSYTVSYSDGTTTKTVKSTFSTFTNPSTGYVSPNLHTALFCDLTSGADYTYEVDGFTSSFSALLEAGSTEKSTVVAIVGDIGGTDWSNTTVHQIGRLHSHLKAQSLLIAGDWTYANGENIAWDNWFVEMEDVFADTPVLGITGNHETLTSGGNEYVKDTPPDHLKFVPENYIDYLARVVTPITPQAIAARQTYYSYDIGVVHFVFLDDYVGSNGSDLAILNATSYITARQTMVDWFEADLKAVDRSVTPWVAVVKHNPYYNSWSNHQCQCSATRFEIDEADKDNCWHGLYYGGIKPSDPSFALREPHCGLEVKLEDLYYKYNVNVVFGGHVHAYERTAPIYKNKINNDKGTTHITIGAGGNFEGHAGPLLTPLSDWSLSSNNVTYGAGQLVATKSCFTWSWYADLDGNRTADDISAFDTFSLGDCARHSC</sequence>
<dbReference type="AlphaFoldDB" id="A0A6G0WA40"/>
<protein>
    <recommendedName>
        <fullName evidence="7">Purple acid phosphatase</fullName>
    </recommendedName>
</protein>
<evidence type="ECO:0000313" key="6">
    <source>
        <dbReference type="Proteomes" id="UP000481153"/>
    </source>
</evidence>
<dbReference type="Gene3D" id="3.60.21.10">
    <property type="match status" value="1"/>
</dbReference>
<organism evidence="5 6">
    <name type="scientific">Aphanomyces euteiches</name>
    <dbReference type="NCBI Taxonomy" id="100861"/>
    <lineage>
        <taxon>Eukaryota</taxon>
        <taxon>Sar</taxon>
        <taxon>Stramenopiles</taxon>
        <taxon>Oomycota</taxon>
        <taxon>Saprolegniomycetes</taxon>
        <taxon>Saprolegniales</taxon>
        <taxon>Verrucalvaceae</taxon>
        <taxon>Aphanomyces</taxon>
    </lineage>
</organism>
<evidence type="ECO:0008006" key="7">
    <source>
        <dbReference type="Google" id="ProtNLM"/>
    </source>
</evidence>
<dbReference type="Proteomes" id="UP000481153">
    <property type="component" value="Unassembled WGS sequence"/>
</dbReference>
<dbReference type="PANTHER" id="PTHR22953">
    <property type="entry name" value="ACID PHOSPHATASE RELATED"/>
    <property type="match status" value="1"/>
</dbReference>
<evidence type="ECO:0000256" key="2">
    <source>
        <dbReference type="ARBA" id="ARBA00023180"/>
    </source>
</evidence>
<dbReference type="InterPro" id="IPR029052">
    <property type="entry name" value="Metallo-depent_PP-like"/>
</dbReference>
<dbReference type="InterPro" id="IPR039331">
    <property type="entry name" value="PAPs-like"/>
</dbReference>
<dbReference type="InterPro" id="IPR004843">
    <property type="entry name" value="Calcineurin-like_PHP"/>
</dbReference>
<keyword evidence="2" id="KW-0325">Glycoprotein</keyword>
<comment type="caution">
    <text evidence="5">The sequence shown here is derived from an EMBL/GenBank/DDBJ whole genome shotgun (WGS) entry which is preliminary data.</text>
</comment>
<gene>
    <name evidence="5" type="ORF">Ae201684_017232</name>
</gene>
<dbReference type="SUPFAM" id="SSF56300">
    <property type="entry name" value="Metallo-dependent phosphatases"/>
    <property type="match status" value="1"/>
</dbReference>
<reference evidence="5 6" key="1">
    <citation type="submission" date="2019-07" db="EMBL/GenBank/DDBJ databases">
        <title>Genomics analysis of Aphanomyces spp. identifies a new class of oomycete effector associated with host adaptation.</title>
        <authorList>
            <person name="Gaulin E."/>
        </authorList>
    </citation>
    <scope>NUCLEOTIDE SEQUENCE [LARGE SCALE GENOMIC DNA]</scope>
    <source>
        <strain evidence="5 6">ATCC 201684</strain>
    </source>
</reference>
<keyword evidence="1" id="KW-0732">Signal</keyword>
<evidence type="ECO:0000259" key="4">
    <source>
        <dbReference type="Pfam" id="PF14008"/>
    </source>
</evidence>
<accession>A0A6G0WA40</accession>
<evidence type="ECO:0000256" key="1">
    <source>
        <dbReference type="ARBA" id="ARBA00022729"/>
    </source>
</evidence>
<evidence type="ECO:0000259" key="3">
    <source>
        <dbReference type="Pfam" id="PF00149"/>
    </source>
</evidence>
<dbReference type="InterPro" id="IPR041792">
    <property type="entry name" value="MPP_PAP"/>
</dbReference>
<dbReference type="VEuPathDB" id="FungiDB:AeMF1_008573"/>
<dbReference type="PANTHER" id="PTHR22953:SF153">
    <property type="entry name" value="PURPLE ACID PHOSPHATASE"/>
    <property type="match status" value="1"/>
</dbReference>
<name>A0A6G0WA40_9STRA</name>
<proteinExistence type="predicted"/>
<dbReference type="EMBL" id="VJMJ01000289">
    <property type="protein sequence ID" value="KAF0723994.1"/>
    <property type="molecule type" value="Genomic_DNA"/>
</dbReference>
<dbReference type="CDD" id="cd00839">
    <property type="entry name" value="MPP_PAPs"/>
    <property type="match status" value="1"/>
</dbReference>
<dbReference type="Pfam" id="PF00149">
    <property type="entry name" value="Metallophos"/>
    <property type="match status" value="1"/>
</dbReference>
<dbReference type="GO" id="GO:0003993">
    <property type="term" value="F:acid phosphatase activity"/>
    <property type="evidence" value="ECO:0007669"/>
    <property type="project" value="InterPro"/>
</dbReference>
<feature type="domain" description="Purple acid phosphatase C-terminal" evidence="4">
    <location>
        <begin position="400"/>
        <end position="460"/>
    </location>
</feature>
<dbReference type="InterPro" id="IPR025733">
    <property type="entry name" value="PAPs_C"/>
</dbReference>
<evidence type="ECO:0000313" key="5">
    <source>
        <dbReference type="EMBL" id="KAF0723994.1"/>
    </source>
</evidence>
<feature type="domain" description="Calcineurin-like phosphoesterase" evidence="3">
    <location>
        <begin position="125"/>
        <end position="384"/>
    </location>
</feature>
<dbReference type="Pfam" id="PF14008">
    <property type="entry name" value="Metallophos_C"/>
    <property type="match status" value="1"/>
</dbReference>
<keyword evidence="6" id="KW-1185">Reference proteome</keyword>